<gene>
    <name evidence="1" type="ORF">C4544_04335</name>
</gene>
<name>A0A419DCP1_9BACT</name>
<dbReference type="SUPFAM" id="SSF55144">
    <property type="entry name" value="LigT-like"/>
    <property type="match status" value="1"/>
</dbReference>
<evidence type="ECO:0000313" key="1">
    <source>
        <dbReference type="EMBL" id="RJO60837.1"/>
    </source>
</evidence>
<dbReference type="InterPro" id="IPR009097">
    <property type="entry name" value="Cyclic_Pdiesterase"/>
</dbReference>
<sequence>MNKIYAIYAEVEVPKPDKWLTDFRKKYSEPYDFHITLKQPCNIQELDASKIREKLERFFKNPKKQESFEVIFDYLFAPEQKSCIMIGLKSGQNRIYDLQKELVDIVQDYSDYAEPKSEQWEKNFVPHLTIGDDLNDERHLEAIKDLPGKIEIKGLVKQIVLVVAKEARPEQSLNPNNLIKFGLK</sequence>
<accession>A0A419DCP1</accession>
<proteinExistence type="predicted"/>
<evidence type="ECO:0000313" key="2">
    <source>
        <dbReference type="Proteomes" id="UP000285655"/>
    </source>
</evidence>
<evidence type="ECO:0008006" key="3">
    <source>
        <dbReference type="Google" id="ProtNLM"/>
    </source>
</evidence>
<dbReference type="EMBL" id="QZJW01000038">
    <property type="protein sequence ID" value="RJO60837.1"/>
    <property type="molecule type" value="Genomic_DNA"/>
</dbReference>
<protein>
    <recommendedName>
        <fullName evidence="3">2'-5' RNA ligase family protein</fullName>
    </recommendedName>
</protein>
<dbReference type="Gene3D" id="3.90.1140.10">
    <property type="entry name" value="Cyclic phosphodiesterase"/>
    <property type="match status" value="1"/>
</dbReference>
<comment type="caution">
    <text evidence="1">The sequence shown here is derived from an EMBL/GenBank/DDBJ whole genome shotgun (WGS) entry which is preliminary data.</text>
</comment>
<organism evidence="1 2">
    <name type="scientific">candidate division WS5 bacterium</name>
    <dbReference type="NCBI Taxonomy" id="2093353"/>
    <lineage>
        <taxon>Bacteria</taxon>
        <taxon>candidate division WS5</taxon>
    </lineage>
</organism>
<dbReference type="Pfam" id="PF13563">
    <property type="entry name" value="2_5_RNA_ligase2"/>
    <property type="match status" value="1"/>
</dbReference>
<reference evidence="1 2" key="1">
    <citation type="journal article" date="2017" name="ISME J.">
        <title>Energy and carbon metabolisms in a deep terrestrial subsurface fluid microbial community.</title>
        <authorList>
            <person name="Momper L."/>
            <person name="Jungbluth S.P."/>
            <person name="Lee M.D."/>
            <person name="Amend J.P."/>
        </authorList>
    </citation>
    <scope>NUCLEOTIDE SEQUENCE [LARGE SCALE GENOMIC DNA]</scope>
    <source>
        <strain evidence="1">SURF_29</strain>
    </source>
</reference>
<dbReference type="Proteomes" id="UP000285655">
    <property type="component" value="Unassembled WGS sequence"/>
</dbReference>
<dbReference type="AlphaFoldDB" id="A0A419DCP1"/>